<evidence type="ECO:0000313" key="2">
    <source>
        <dbReference type="Proteomes" id="UP001213623"/>
    </source>
</evidence>
<dbReference type="AlphaFoldDB" id="A0AAF0ELB4"/>
<protein>
    <submittedName>
        <fullName evidence="1">Uncharacterized protein</fullName>
    </submittedName>
</protein>
<dbReference type="EMBL" id="CP119894">
    <property type="protein sequence ID" value="WFD26936.1"/>
    <property type="molecule type" value="Genomic_DNA"/>
</dbReference>
<keyword evidence="2" id="KW-1185">Reference proteome</keyword>
<organism evidence="1 2">
    <name type="scientific">Malassezia nana</name>
    <dbReference type="NCBI Taxonomy" id="180528"/>
    <lineage>
        <taxon>Eukaryota</taxon>
        <taxon>Fungi</taxon>
        <taxon>Dikarya</taxon>
        <taxon>Basidiomycota</taxon>
        <taxon>Ustilaginomycotina</taxon>
        <taxon>Malasseziomycetes</taxon>
        <taxon>Malasseziales</taxon>
        <taxon>Malasseziaceae</taxon>
        <taxon>Malassezia</taxon>
    </lineage>
</organism>
<dbReference type="Proteomes" id="UP001213623">
    <property type="component" value="Chromosome 3"/>
</dbReference>
<name>A0AAF0ELB4_9BASI</name>
<proteinExistence type="predicted"/>
<reference evidence="1" key="1">
    <citation type="submission" date="2023-03" db="EMBL/GenBank/DDBJ databases">
        <title>Mating type loci evolution in Malassezia.</title>
        <authorList>
            <person name="Coelho M.A."/>
        </authorList>
    </citation>
    <scope>NUCLEOTIDE SEQUENCE</scope>
    <source>
        <strain evidence="1">CBS 9557</strain>
    </source>
</reference>
<evidence type="ECO:0000313" key="1">
    <source>
        <dbReference type="EMBL" id="WFD26936.1"/>
    </source>
</evidence>
<accession>A0AAF0ELB4</accession>
<gene>
    <name evidence="1" type="ORF">MNAN1_001925</name>
</gene>
<sequence length="338" mass="37534">MPPKRPPTHAERAAALWKRARVAPQEPAQTIPLPRLLHVLHTVARVEVAEAMAIVRTLVAHKRHTRAHLRRISAPELEHLGAPCTGATRDRVVQALQSLARADEMGGMTEAERAGQQQLLREQNKLRREWGNAAPDYNESDENKDFDFHPVLDEAALRGRHVYVHRAPVLMAWAVVVLQCLGFQVAEALSLAQCYVSIAADVRAAPRRASTESAPMTSANQPHVDFWQVRIPVIQRRDGQYRGLHAGEAVPPTRAFDYLRRSLFQMLPSVMGALTLLAHAYLGSHNDTDALQRASYGLYIDFRPDTPGTQGKRAALSLDTILDLRVRATGHNAATETL</sequence>